<feature type="non-terminal residue" evidence="1">
    <location>
        <position position="74"/>
    </location>
</feature>
<evidence type="ECO:0000313" key="1">
    <source>
        <dbReference type="EMBL" id="KAK3364904.1"/>
    </source>
</evidence>
<dbReference type="EMBL" id="JAULSN010000009">
    <property type="protein sequence ID" value="KAK3364904.1"/>
    <property type="molecule type" value="Genomic_DNA"/>
</dbReference>
<gene>
    <name evidence="1" type="ORF">B0T24DRAFT_488258</name>
</gene>
<evidence type="ECO:0000313" key="2">
    <source>
        <dbReference type="Proteomes" id="UP001287356"/>
    </source>
</evidence>
<protein>
    <submittedName>
        <fullName evidence="1">Uncharacterized protein</fullName>
    </submittedName>
</protein>
<reference evidence="1" key="2">
    <citation type="submission" date="2023-06" db="EMBL/GenBank/DDBJ databases">
        <authorList>
            <consortium name="Lawrence Berkeley National Laboratory"/>
            <person name="Haridas S."/>
            <person name="Hensen N."/>
            <person name="Bonometti L."/>
            <person name="Westerberg I."/>
            <person name="Brannstrom I.O."/>
            <person name="Guillou S."/>
            <person name="Cros-Aarteil S."/>
            <person name="Calhoun S."/>
            <person name="Kuo A."/>
            <person name="Mondo S."/>
            <person name="Pangilinan J."/>
            <person name="Riley R."/>
            <person name="Labutti K."/>
            <person name="Andreopoulos B."/>
            <person name="Lipzen A."/>
            <person name="Chen C."/>
            <person name="Yanf M."/>
            <person name="Daum C."/>
            <person name="Ng V."/>
            <person name="Clum A."/>
            <person name="Steindorff A."/>
            <person name="Ohm R."/>
            <person name="Martin F."/>
            <person name="Silar P."/>
            <person name="Natvig D."/>
            <person name="Lalanne C."/>
            <person name="Gautier V."/>
            <person name="Ament-Velasquez S.L."/>
            <person name="Kruys A."/>
            <person name="Hutchinson M.I."/>
            <person name="Powell A.J."/>
            <person name="Barry K."/>
            <person name="Miller A.N."/>
            <person name="Grigoriev I.V."/>
            <person name="Debuchy R."/>
            <person name="Gladieux P."/>
            <person name="Thoren M.H."/>
            <person name="Johannesson H."/>
        </authorList>
    </citation>
    <scope>NUCLEOTIDE SEQUENCE</scope>
    <source>
        <strain evidence="1">CBS 958.72</strain>
    </source>
</reference>
<comment type="caution">
    <text evidence="1">The sequence shown here is derived from an EMBL/GenBank/DDBJ whole genome shotgun (WGS) entry which is preliminary data.</text>
</comment>
<dbReference type="AlphaFoldDB" id="A0AAE0N0F9"/>
<keyword evidence="2" id="KW-1185">Reference proteome</keyword>
<feature type="non-terminal residue" evidence="1">
    <location>
        <position position="1"/>
    </location>
</feature>
<dbReference type="Proteomes" id="UP001287356">
    <property type="component" value="Unassembled WGS sequence"/>
</dbReference>
<name>A0AAE0N0F9_9PEZI</name>
<accession>A0AAE0N0F9</accession>
<sequence>PTLKKEAPNMVTFLSQVLQNQRMTQKELANMEFDDDKSSQIFLLASLFIGGYARNNSSFLRDILGLNMLASGNA</sequence>
<reference evidence="1" key="1">
    <citation type="journal article" date="2023" name="Mol. Phylogenet. Evol.">
        <title>Genome-scale phylogeny and comparative genomics of the fungal order Sordariales.</title>
        <authorList>
            <person name="Hensen N."/>
            <person name="Bonometti L."/>
            <person name="Westerberg I."/>
            <person name="Brannstrom I.O."/>
            <person name="Guillou S."/>
            <person name="Cros-Aarteil S."/>
            <person name="Calhoun S."/>
            <person name="Haridas S."/>
            <person name="Kuo A."/>
            <person name="Mondo S."/>
            <person name="Pangilinan J."/>
            <person name="Riley R."/>
            <person name="LaButti K."/>
            <person name="Andreopoulos B."/>
            <person name="Lipzen A."/>
            <person name="Chen C."/>
            <person name="Yan M."/>
            <person name="Daum C."/>
            <person name="Ng V."/>
            <person name="Clum A."/>
            <person name="Steindorff A."/>
            <person name="Ohm R.A."/>
            <person name="Martin F."/>
            <person name="Silar P."/>
            <person name="Natvig D.O."/>
            <person name="Lalanne C."/>
            <person name="Gautier V."/>
            <person name="Ament-Velasquez S.L."/>
            <person name="Kruys A."/>
            <person name="Hutchinson M.I."/>
            <person name="Powell A.J."/>
            <person name="Barry K."/>
            <person name="Miller A.N."/>
            <person name="Grigoriev I.V."/>
            <person name="Debuchy R."/>
            <person name="Gladieux P."/>
            <person name="Hiltunen Thoren M."/>
            <person name="Johannesson H."/>
        </authorList>
    </citation>
    <scope>NUCLEOTIDE SEQUENCE</scope>
    <source>
        <strain evidence="1">CBS 958.72</strain>
    </source>
</reference>
<proteinExistence type="predicted"/>
<organism evidence="1 2">
    <name type="scientific">Lasiosphaeria ovina</name>
    <dbReference type="NCBI Taxonomy" id="92902"/>
    <lineage>
        <taxon>Eukaryota</taxon>
        <taxon>Fungi</taxon>
        <taxon>Dikarya</taxon>
        <taxon>Ascomycota</taxon>
        <taxon>Pezizomycotina</taxon>
        <taxon>Sordariomycetes</taxon>
        <taxon>Sordariomycetidae</taxon>
        <taxon>Sordariales</taxon>
        <taxon>Lasiosphaeriaceae</taxon>
        <taxon>Lasiosphaeria</taxon>
    </lineage>
</organism>